<dbReference type="Ensembl" id="ENSCSAVT00000014174.1">
    <property type="protein sequence ID" value="ENSCSAVP00000014013.1"/>
    <property type="gene ID" value="ENSCSAVG00000008218.1"/>
</dbReference>
<sequence>MIMHKLICFLRHYIDSNRYCSIMSVSLPSSMRKLVVQALTSNFRKAIEIQTVSLPVPTSGHVLVKNRYVGINASDVNFTAGKYAPGVSPPFDAGFEAVGEVVAVSDDLPASLVGKSVAHMSNGAFSEFQSVAGKKLFEIPNAEPEYLTCMVSGMTAKLALQECGHLKKTDKVVLVTAASGGTGQFAVQLAKLAGCHVIGTCSSSSKVDFLKSIGCDHAINVSTENLNQVLKESYPEGVDVVYESVGGDTYETCVNRLAVKGRLIVIGYISGYQKPMGVASGSASALPVKMLMKSSSVSGFFLFHYADQWRATFHELCGLYKDKKLSCTVADGSSERIGGFKGIDSIPDAVDFLYSRKSIGKIFVELNPQNTGNKL</sequence>
<dbReference type="OMA" id="VDMSYSR"/>
<dbReference type="Pfam" id="PF00107">
    <property type="entry name" value="ADH_zinc_N"/>
    <property type="match status" value="1"/>
</dbReference>
<keyword evidence="3" id="KW-0560">Oxidoreductase</keyword>
<dbReference type="GO" id="GO:0047522">
    <property type="term" value="F:15-oxoprostaglandin 13-reductase [NAD(P)+] activity"/>
    <property type="evidence" value="ECO:0007669"/>
    <property type="project" value="UniProtKB-EC"/>
</dbReference>
<dbReference type="InParanoid" id="H2Z8U8"/>
<dbReference type="Pfam" id="PF08240">
    <property type="entry name" value="ADH_N"/>
    <property type="match status" value="1"/>
</dbReference>
<evidence type="ECO:0000259" key="4">
    <source>
        <dbReference type="SMART" id="SM00829"/>
    </source>
</evidence>
<dbReference type="InterPro" id="IPR036291">
    <property type="entry name" value="NAD(P)-bd_dom_sf"/>
</dbReference>
<evidence type="ECO:0000256" key="2">
    <source>
        <dbReference type="ARBA" id="ARBA00011981"/>
    </source>
</evidence>
<dbReference type="FunCoup" id="H2Z8U8">
    <property type="interactions" value="190"/>
</dbReference>
<keyword evidence="6" id="KW-1185">Reference proteome</keyword>
<dbReference type="AlphaFoldDB" id="H2Z8U8"/>
<reference evidence="5" key="3">
    <citation type="submission" date="2025-09" db="UniProtKB">
        <authorList>
            <consortium name="Ensembl"/>
        </authorList>
    </citation>
    <scope>IDENTIFICATION</scope>
</reference>
<dbReference type="PROSITE" id="PS01162">
    <property type="entry name" value="QOR_ZETA_CRYSTAL"/>
    <property type="match status" value="1"/>
</dbReference>
<organism evidence="5 6">
    <name type="scientific">Ciona savignyi</name>
    <name type="common">Pacific transparent sea squirt</name>
    <dbReference type="NCBI Taxonomy" id="51511"/>
    <lineage>
        <taxon>Eukaryota</taxon>
        <taxon>Metazoa</taxon>
        <taxon>Chordata</taxon>
        <taxon>Tunicata</taxon>
        <taxon>Ascidiacea</taxon>
        <taxon>Phlebobranchia</taxon>
        <taxon>Cionidae</taxon>
        <taxon>Ciona</taxon>
    </lineage>
</organism>
<dbReference type="SUPFAM" id="SSF50129">
    <property type="entry name" value="GroES-like"/>
    <property type="match status" value="1"/>
</dbReference>
<dbReference type="GO" id="GO:0005739">
    <property type="term" value="C:mitochondrion"/>
    <property type="evidence" value="ECO:0007669"/>
    <property type="project" value="TreeGrafter"/>
</dbReference>
<dbReference type="EC" id="1.3.1.48" evidence="2"/>
<dbReference type="GO" id="GO:0008270">
    <property type="term" value="F:zinc ion binding"/>
    <property type="evidence" value="ECO:0007669"/>
    <property type="project" value="InterPro"/>
</dbReference>
<dbReference type="Gene3D" id="3.40.50.720">
    <property type="entry name" value="NAD(P)-binding Rossmann-like Domain"/>
    <property type="match status" value="1"/>
</dbReference>
<dbReference type="GeneTree" id="ENSGT00920000149172"/>
<evidence type="ECO:0000256" key="3">
    <source>
        <dbReference type="ARBA" id="ARBA00023002"/>
    </source>
</evidence>
<dbReference type="InterPro" id="IPR002364">
    <property type="entry name" value="Quin_OxRdtase/zeta-crystal_CS"/>
</dbReference>
<dbReference type="Gene3D" id="3.90.180.10">
    <property type="entry name" value="Medium-chain alcohol dehydrogenases, catalytic domain"/>
    <property type="match status" value="1"/>
</dbReference>
<dbReference type="STRING" id="51511.ENSCSAVP00000014013"/>
<dbReference type="eggNOG" id="KOG1196">
    <property type="taxonomic scope" value="Eukaryota"/>
</dbReference>
<name>H2Z8U8_CIOSA</name>
<dbReference type="InterPro" id="IPR020843">
    <property type="entry name" value="ER"/>
</dbReference>
<proteinExistence type="inferred from homology"/>
<dbReference type="HOGENOM" id="CLU_026673_3_1_1"/>
<dbReference type="PANTHER" id="PTHR43677">
    <property type="entry name" value="SHORT-CHAIN DEHYDROGENASE/REDUCTASE"/>
    <property type="match status" value="1"/>
</dbReference>
<reference evidence="5" key="2">
    <citation type="submission" date="2025-08" db="UniProtKB">
        <authorList>
            <consortium name="Ensembl"/>
        </authorList>
    </citation>
    <scope>IDENTIFICATION</scope>
</reference>
<evidence type="ECO:0000313" key="6">
    <source>
        <dbReference type="Proteomes" id="UP000007875"/>
    </source>
</evidence>
<accession>H2Z8U8</accession>
<dbReference type="PANTHER" id="PTHR43677:SF3">
    <property type="entry name" value="PROSTAGLANDIN REDUCTASE 3"/>
    <property type="match status" value="1"/>
</dbReference>
<evidence type="ECO:0000256" key="1">
    <source>
        <dbReference type="ARBA" id="ARBA00010371"/>
    </source>
</evidence>
<dbReference type="SMART" id="SM00829">
    <property type="entry name" value="PKS_ER"/>
    <property type="match status" value="1"/>
</dbReference>
<dbReference type="FunFam" id="3.40.50.720:FF:000121">
    <property type="entry name" value="Prostaglandin reductase 2"/>
    <property type="match status" value="1"/>
</dbReference>
<dbReference type="SUPFAM" id="SSF51735">
    <property type="entry name" value="NAD(P)-binding Rossmann-fold domains"/>
    <property type="match status" value="1"/>
</dbReference>
<reference evidence="6" key="1">
    <citation type="submission" date="2003-08" db="EMBL/GenBank/DDBJ databases">
        <authorList>
            <person name="Birren B."/>
            <person name="Nusbaum C."/>
            <person name="Abebe A."/>
            <person name="Abouelleil A."/>
            <person name="Adekoya E."/>
            <person name="Ait-zahra M."/>
            <person name="Allen N."/>
            <person name="Allen T."/>
            <person name="An P."/>
            <person name="Anderson M."/>
            <person name="Anderson S."/>
            <person name="Arachchi H."/>
            <person name="Armbruster J."/>
            <person name="Bachantsang P."/>
            <person name="Baldwin J."/>
            <person name="Barry A."/>
            <person name="Bayul T."/>
            <person name="Blitshsteyn B."/>
            <person name="Bloom T."/>
            <person name="Blye J."/>
            <person name="Boguslavskiy L."/>
            <person name="Borowsky M."/>
            <person name="Boukhgalter B."/>
            <person name="Brunache A."/>
            <person name="Butler J."/>
            <person name="Calixte N."/>
            <person name="Calvo S."/>
            <person name="Camarata J."/>
            <person name="Campo K."/>
            <person name="Chang J."/>
            <person name="Cheshatsang Y."/>
            <person name="Citroen M."/>
            <person name="Collymore A."/>
            <person name="Considine T."/>
            <person name="Cook A."/>
            <person name="Cooke P."/>
            <person name="Corum B."/>
            <person name="Cuomo C."/>
            <person name="David R."/>
            <person name="Dawoe T."/>
            <person name="Degray S."/>
            <person name="Dodge S."/>
            <person name="Dooley K."/>
            <person name="Dorje P."/>
            <person name="Dorjee K."/>
            <person name="Dorris L."/>
            <person name="Duffey N."/>
            <person name="Dupes A."/>
            <person name="Elkins T."/>
            <person name="Engels R."/>
            <person name="Erickson J."/>
            <person name="Farina A."/>
            <person name="Faro S."/>
            <person name="Ferreira P."/>
            <person name="Fischer H."/>
            <person name="Fitzgerald M."/>
            <person name="Foley K."/>
            <person name="Gage D."/>
            <person name="Galagan J."/>
            <person name="Gearin G."/>
            <person name="Gnerre S."/>
            <person name="Gnirke A."/>
            <person name="Goyette A."/>
            <person name="Graham J."/>
            <person name="Grandbois E."/>
            <person name="Gyaltsen K."/>
            <person name="Hafez N."/>
            <person name="Hagopian D."/>
            <person name="Hagos B."/>
            <person name="Hall J."/>
            <person name="Hatcher B."/>
            <person name="Heller A."/>
            <person name="Higgins H."/>
            <person name="Honan T."/>
            <person name="Horn A."/>
            <person name="Houde N."/>
            <person name="Hughes L."/>
            <person name="Hulme W."/>
            <person name="Husby E."/>
            <person name="Iliev I."/>
            <person name="Jaffe D."/>
            <person name="Jones C."/>
            <person name="Kamal M."/>
            <person name="Kamat A."/>
            <person name="Kamvysselis M."/>
            <person name="Karlsson E."/>
            <person name="Kells C."/>
            <person name="Kieu A."/>
            <person name="Kisner P."/>
            <person name="Kodira C."/>
            <person name="Kulbokas E."/>
            <person name="Labutti K."/>
            <person name="Lama D."/>
            <person name="Landers T."/>
            <person name="Leger J."/>
            <person name="Levine S."/>
            <person name="Lewis D."/>
            <person name="Lewis T."/>
            <person name="Lindblad-toh K."/>
            <person name="Liu X."/>
            <person name="Lokyitsang T."/>
            <person name="Lokyitsang Y."/>
            <person name="Lucien O."/>
            <person name="Lui A."/>
            <person name="Ma L.J."/>
            <person name="Mabbitt R."/>
            <person name="Macdonald J."/>
            <person name="Maclean C."/>
            <person name="Major J."/>
            <person name="Manning J."/>
            <person name="Marabella R."/>
            <person name="Maru K."/>
            <person name="Matthews C."/>
            <person name="Mauceli E."/>
            <person name="Mccarthy M."/>
            <person name="Mcdonough S."/>
            <person name="Mcghee T."/>
            <person name="Meldrim J."/>
            <person name="Meneus L."/>
            <person name="Mesirov J."/>
            <person name="Mihalev A."/>
            <person name="Mihova T."/>
            <person name="Mikkelsen T."/>
            <person name="Mlenga V."/>
            <person name="Moru K."/>
            <person name="Mozes J."/>
            <person name="Mulrain L."/>
            <person name="Munson G."/>
            <person name="Naylor J."/>
            <person name="Newes C."/>
            <person name="Nguyen C."/>
            <person name="Nguyen N."/>
            <person name="Nguyen T."/>
            <person name="Nicol R."/>
            <person name="Nielsen C."/>
            <person name="Nizzari M."/>
            <person name="Norbu C."/>
            <person name="Norbu N."/>
            <person name="O'donnell P."/>
            <person name="Okoawo O."/>
            <person name="O'leary S."/>
            <person name="Omotosho B."/>
            <person name="O'neill K."/>
            <person name="Osman S."/>
            <person name="Parker S."/>
            <person name="Perrin D."/>
            <person name="Phunkhang P."/>
            <person name="Piqani B."/>
            <person name="Purcell S."/>
            <person name="Rachupka T."/>
            <person name="Ramasamy U."/>
            <person name="Rameau R."/>
            <person name="Ray V."/>
            <person name="Raymond C."/>
            <person name="Retta R."/>
            <person name="Richardson S."/>
            <person name="Rise C."/>
            <person name="Rodriguez J."/>
            <person name="Rogers J."/>
            <person name="Rogov P."/>
            <person name="Rutman M."/>
            <person name="Schupbach R."/>
            <person name="Seaman C."/>
            <person name="Settipalli S."/>
            <person name="Sharpe T."/>
            <person name="Sheridan J."/>
            <person name="Sherpa N."/>
            <person name="Shi J."/>
            <person name="Smirnov S."/>
            <person name="Smith C."/>
            <person name="Sougnez C."/>
            <person name="Spencer B."/>
            <person name="Stalker J."/>
            <person name="Stange-thomann N."/>
            <person name="Stavropoulos S."/>
            <person name="Stetson K."/>
            <person name="Stone C."/>
            <person name="Stone S."/>
            <person name="Stubbs M."/>
            <person name="Talamas J."/>
            <person name="Tchuinga P."/>
            <person name="Tenzing P."/>
            <person name="Tesfaye S."/>
            <person name="Theodore J."/>
            <person name="Thoulutsang Y."/>
            <person name="Topham K."/>
            <person name="Towey S."/>
            <person name="Tsamla T."/>
            <person name="Tsomo N."/>
            <person name="Vallee D."/>
            <person name="Vassiliev H."/>
            <person name="Venkataraman V."/>
            <person name="Vinson J."/>
            <person name="Vo A."/>
            <person name="Wade C."/>
            <person name="Wang S."/>
            <person name="Wangchuk T."/>
            <person name="Wangdi T."/>
            <person name="Whittaker C."/>
            <person name="Wilkinson J."/>
            <person name="Wu Y."/>
            <person name="Wyman D."/>
            <person name="Yadav S."/>
            <person name="Yang S."/>
            <person name="Yang X."/>
            <person name="Yeager S."/>
            <person name="Yee E."/>
            <person name="Young G."/>
            <person name="Zainoun J."/>
            <person name="Zembeck L."/>
            <person name="Zimmer A."/>
            <person name="Zody M."/>
            <person name="Lander E."/>
        </authorList>
    </citation>
    <scope>NUCLEOTIDE SEQUENCE [LARGE SCALE GENOMIC DNA]</scope>
</reference>
<dbReference type="InterPro" id="IPR051397">
    <property type="entry name" value="Zn-ADH-like_protein"/>
</dbReference>
<feature type="domain" description="Enoyl reductase (ER)" evidence="4">
    <location>
        <begin position="42"/>
        <end position="364"/>
    </location>
</feature>
<protein>
    <recommendedName>
        <fullName evidence="2">15-oxoprostaglandin 13-reductase</fullName>
        <ecNumber evidence="2">1.3.1.48</ecNumber>
    </recommendedName>
</protein>
<comment type="similarity">
    <text evidence="1">Belongs to the zinc-containing alcohol dehydrogenase family. Quinone oxidoreductase subfamily.</text>
</comment>
<evidence type="ECO:0000313" key="5">
    <source>
        <dbReference type="Ensembl" id="ENSCSAVP00000014013.1"/>
    </source>
</evidence>
<dbReference type="InterPro" id="IPR013149">
    <property type="entry name" value="ADH-like_C"/>
</dbReference>
<dbReference type="InterPro" id="IPR011032">
    <property type="entry name" value="GroES-like_sf"/>
</dbReference>
<dbReference type="InterPro" id="IPR013154">
    <property type="entry name" value="ADH-like_N"/>
</dbReference>
<dbReference type="Proteomes" id="UP000007875">
    <property type="component" value="Unassembled WGS sequence"/>
</dbReference>